<sequence>MYFCKVFTFLNLINSLLTLHDDTISKYQGVRVARNLNGKDELVLPVEFDGCLAVTTLTVPFPRANGLKFMSSGFFQMIRMNQNRTCFLPPFDGWTDRKYIVIYKIDSPGPDIADVKKEIVAFKNDVNERLKHMDNELKHINNKLNNMEDKINRMDSKLDGAINYNLQIIMMIMTLIALVISVISLIHGLCKK</sequence>
<protein>
    <recommendedName>
        <fullName evidence="4">TAR DNA-binding protein 43 N-terminal domain-containing protein</fullName>
    </recommendedName>
</protein>
<feature type="chain" id="PRO_5027768557" description="TAR DNA-binding protein 43 N-terminal domain-containing protein" evidence="3">
    <location>
        <begin position="19"/>
        <end position="192"/>
    </location>
</feature>
<dbReference type="AlphaFoldDB" id="A0A6V7UF03"/>
<keyword evidence="1" id="KW-0175">Coiled coil</keyword>
<keyword evidence="2" id="KW-1133">Transmembrane helix</keyword>
<evidence type="ECO:0000256" key="2">
    <source>
        <dbReference type="SAM" id="Phobius"/>
    </source>
</evidence>
<feature type="signal peptide" evidence="3">
    <location>
        <begin position="1"/>
        <end position="18"/>
    </location>
</feature>
<feature type="transmembrane region" description="Helical" evidence="2">
    <location>
        <begin position="168"/>
        <end position="190"/>
    </location>
</feature>
<evidence type="ECO:0000313" key="5">
    <source>
        <dbReference type="EMBL" id="CAD2155449.1"/>
    </source>
</evidence>
<reference evidence="5 6" key="1">
    <citation type="submission" date="2020-08" db="EMBL/GenBank/DDBJ databases">
        <authorList>
            <person name="Koutsovoulos G."/>
            <person name="Danchin GJ E."/>
        </authorList>
    </citation>
    <scope>NUCLEOTIDE SEQUENCE [LARGE SCALE GENOMIC DNA]</scope>
</reference>
<feature type="domain" description="TAR DNA-binding protein 43 N-terminal" evidence="4">
    <location>
        <begin position="38"/>
        <end position="103"/>
    </location>
</feature>
<dbReference type="InterPro" id="IPR041105">
    <property type="entry name" value="TDP-43_N"/>
</dbReference>
<comment type="caution">
    <text evidence="5">The sequence shown here is derived from an EMBL/GenBank/DDBJ whole genome shotgun (WGS) entry which is preliminary data.</text>
</comment>
<dbReference type="Proteomes" id="UP000580250">
    <property type="component" value="Unassembled WGS sequence"/>
</dbReference>
<evidence type="ECO:0000256" key="1">
    <source>
        <dbReference type="SAM" id="Coils"/>
    </source>
</evidence>
<evidence type="ECO:0000256" key="3">
    <source>
        <dbReference type="SAM" id="SignalP"/>
    </source>
</evidence>
<name>A0A6V7UF03_MELEN</name>
<accession>A0A6V7UF03</accession>
<dbReference type="Gene3D" id="3.90.20.10">
    <property type="match status" value="1"/>
</dbReference>
<organism evidence="5 6">
    <name type="scientific">Meloidogyne enterolobii</name>
    <name type="common">Root-knot nematode worm</name>
    <name type="synonym">Meloidogyne mayaguensis</name>
    <dbReference type="NCBI Taxonomy" id="390850"/>
    <lineage>
        <taxon>Eukaryota</taxon>
        <taxon>Metazoa</taxon>
        <taxon>Ecdysozoa</taxon>
        <taxon>Nematoda</taxon>
        <taxon>Chromadorea</taxon>
        <taxon>Rhabditida</taxon>
        <taxon>Tylenchina</taxon>
        <taxon>Tylenchomorpha</taxon>
        <taxon>Tylenchoidea</taxon>
        <taxon>Meloidogynidae</taxon>
        <taxon>Meloidogyninae</taxon>
        <taxon>Meloidogyne</taxon>
    </lineage>
</organism>
<dbReference type="EMBL" id="CAJEWN010000059">
    <property type="protein sequence ID" value="CAD2155449.1"/>
    <property type="molecule type" value="Genomic_DNA"/>
</dbReference>
<keyword evidence="3" id="KW-0732">Signal</keyword>
<keyword evidence="2" id="KW-0812">Transmembrane</keyword>
<evidence type="ECO:0000313" key="6">
    <source>
        <dbReference type="Proteomes" id="UP000580250"/>
    </source>
</evidence>
<keyword evidence="2" id="KW-0472">Membrane</keyword>
<proteinExistence type="predicted"/>
<feature type="coiled-coil region" evidence="1">
    <location>
        <begin position="123"/>
        <end position="157"/>
    </location>
</feature>
<gene>
    <name evidence="5" type="ORF">MENT_LOCUS11866</name>
</gene>
<evidence type="ECO:0000259" key="4">
    <source>
        <dbReference type="Pfam" id="PF18694"/>
    </source>
</evidence>
<dbReference type="Pfam" id="PF18694">
    <property type="entry name" value="TDP-43_N"/>
    <property type="match status" value="1"/>
</dbReference>